<sequence length="178" mass="19661">MASTPSSCPEKALLIFFNSTLSPATLALIVGCNSAQAVWKLLENRFSSVSRSHIMSLKGEIHNIKKGTDSVDVYLQRIKVARDKLMAVGILVDDEELLHIALKGLSKDFNSFRTTIHTRSAQLTFDELNNLLIVEEESLTESVEIKDAFALTVTNSRPPNANQFRERDKGNNSQGGRG</sequence>
<dbReference type="PANTHER" id="PTHR47481">
    <property type="match status" value="1"/>
</dbReference>
<feature type="region of interest" description="Disordered" evidence="1">
    <location>
        <begin position="156"/>
        <end position="178"/>
    </location>
</feature>
<dbReference type="InParanoid" id="A0A7N2LLK8"/>
<name>A0A7N2LLK8_QUELO</name>
<dbReference type="Proteomes" id="UP000594261">
    <property type="component" value="Chromosome 5"/>
</dbReference>
<dbReference type="EMBL" id="LRBV02000005">
    <property type="status" value="NOT_ANNOTATED_CDS"/>
    <property type="molecule type" value="Genomic_DNA"/>
</dbReference>
<dbReference type="AlphaFoldDB" id="A0A7N2LLK8"/>
<reference evidence="2 3" key="1">
    <citation type="journal article" date="2016" name="G3 (Bethesda)">
        <title>First Draft Assembly and Annotation of the Genome of a California Endemic Oak Quercus lobata Nee (Fagaceae).</title>
        <authorList>
            <person name="Sork V.L."/>
            <person name="Fitz-Gibbon S.T."/>
            <person name="Puiu D."/>
            <person name="Crepeau M."/>
            <person name="Gugger P.F."/>
            <person name="Sherman R."/>
            <person name="Stevens K."/>
            <person name="Langley C.H."/>
            <person name="Pellegrini M."/>
            <person name="Salzberg S.L."/>
        </authorList>
    </citation>
    <scope>NUCLEOTIDE SEQUENCE [LARGE SCALE GENOMIC DNA]</scope>
    <source>
        <strain evidence="2 3">cv. SW786</strain>
    </source>
</reference>
<reference evidence="2" key="2">
    <citation type="submission" date="2021-01" db="UniProtKB">
        <authorList>
            <consortium name="EnsemblPlants"/>
        </authorList>
    </citation>
    <scope>IDENTIFICATION</scope>
</reference>
<dbReference type="OMA" id="AYRICIW"/>
<dbReference type="EnsemblPlants" id="QL05p006955:mrna">
    <property type="protein sequence ID" value="QL05p006955:mrna"/>
    <property type="gene ID" value="QL05p006955"/>
</dbReference>
<evidence type="ECO:0000256" key="1">
    <source>
        <dbReference type="SAM" id="MobiDB-lite"/>
    </source>
</evidence>
<evidence type="ECO:0000313" key="2">
    <source>
        <dbReference type="EnsemblPlants" id="QL05p006955:mrna"/>
    </source>
</evidence>
<dbReference type="Pfam" id="PF14223">
    <property type="entry name" value="Retrotran_gag_2"/>
    <property type="match status" value="1"/>
</dbReference>
<dbReference type="PANTHER" id="PTHR47481:SF5">
    <property type="entry name" value="RIBONUCLEASE H-LIKE DOMAIN, GAG-PRE-INTEGRASE DOMAIN, GAG-POLYPEPTIDE OF LTR COPIA-TYPE-RELATED"/>
    <property type="match status" value="1"/>
</dbReference>
<evidence type="ECO:0000313" key="3">
    <source>
        <dbReference type="Proteomes" id="UP000594261"/>
    </source>
</evidence>
<protein>
    <submittedName>
        <fullName evidence="2">Uncharacterized protein</fullName>
    </submittedName>
</protein>
<accession>A0A7N2LLK8</accession>
<dbReference type="Gramene" id="QL05p006955:mrna">
    <property type="protein sequence ID" value="QL05p006955:mrna"/>
    <property type="gene ID" value="QL05p006955"/>
</dbReference>
<proteinExistence type="predicted"/>
<organism evidence="2 3">
    <name type="scientific">Quercus lobata</name>
    <name type="common">Valley oak</name>
    <dbReference type="NCBI Taxonomy" id="97700"/>
    <lineage>
        <taxon>Eukaryota</taxon>
        <taxon>Viridiplantae</taxon>
        <taxon>Streptophyta</taxon>
        <taxon>Embryophyta</taxon>
        <taxon>Tracheophyta</taxon>
        <taxon>Spermatophyta</taxon>
        <taxon>Magnoliopsida</taxon>
        <taxon>eudicotyledons</taxon>
        <taxon>Gunneridae</taxon>
        <taxon>Pentapetalae</taxon>
        <taxon>rosids</taxon>
        <taxon>fabids</taxon>
        <taxon>Fagales</taxon>
        <taxon>Fagaceae</taxon>
        <taxon>Quercus</taxon>
    </lineage>
</organism>
<keyword evidence="3" id="KW-1185">Reference proteome</keyword>